<evidence type="ECO:0000256" key="1">
    <source>
        <dbReference type="ARBA" id="ARBA00004651"/>
    </source>
</evidence>
<organism evidence="10 11">
    <name type="scientific">Geodermatophilus africanus</name>
    <dbReference type="NCBI Taxonomy" id="1137993"/>
    <lineage>
        <taxon>Bacteria</taxon>
        <taxon>Bacillati</taxon>
        <taxon>Actinomycetota</taxon>
        <taxon>Actinomycetes</taxon>
        <taxon>Geodermatophilales</taxon>
        <taxon>Geodermatophilaceae</taxon>
        <taxon>Geodermatophilus</taxon>
    </lineage>
</organism>
<feature type="transmembrane region" description="Helical" evidence="7">
    <location>
        <begin position="712"/>
        <end position="739"/>
    </location>
</feature>
<evidence type="ECO:0000259" key="8">
    <source>
        <dbReference type="Pfam" id="PF02687"/>
    </source>
</evidence>
<feature type="domain" description="ABC3 transporter permease C-terminal" evidence="8">
    <location>
        <begin position="263"/>
        <end position="377"/>
    </location>
</feature>
<feature type="domain" description="ABC3 transporter permease C-terminal" evidence="8">
    <location>
        <begin position="672"/>
        <end position="791"/>
    </location>
</feature>
<evidence type="ECO:0000256" key="2">
    <source>
        <dbReference type="ARBA" id="ARBA00022475"/>
    </source>
</evidence>
<feature type="transmembrane region" description="Helical" evidence="7">
    <location>
        <begin position="430"/>
        <end position="450"/>
    </location>
</feature>
<keyword evidence="5 7" id="KW-0472">Membrane</keyword>
<keyword evidence="3 7" id="KW-0812">Transmembrane</keyword>
<dbReference type="InterPro" id="IPR050250">
    <property type="entry name" value="Macrolide_Exporter_MacB"/>
</dbReference>
<keyword evidence="4 7" id="KW-1133">Transmembrane helix</keyword>
<dbReference type="InterPro" id="IPR025857">
    <property type="entry name" value="MacB_PCD"/>
</dbReference>
<comment type="subcellular location">
    <subcellularLocation>
        <location evidence="1">Cell membrane</location>
        <topology evidence="1">Multi-pass membrane protein</topology>
    </subcellularLocation>
</comment>
<dbReference type="InterPro" id="IPR003838">
    <property type="entry name" value="ABC3_permease_C"/>
</dbReference>
<name>A0A1H3HQ64_9ACTN</name>
<dbReference type="RefSeq" id="WP_091155373.1">
    <property type="nucleotide sequence ID" value="NZ_FNOT01000005.1"/>
</dbReference>
<dbReference type="Pfam" id="PF12704">
    <property type="entry name" value="MacB_PCD"/>
    <property type="match status" value="1"/>
</dbReference>
<dbReference type="Pfam" id="PF02687">
    <property type="entry name" value="FtsX"/>
    <property type="match status" value="2"/>
</dbReference>
<evidence type="ECO:0000256" key="6">
    <source>
        <dbReference type="ARBA" id="ARBA00038076"/>
    </source>
</evidence>
<feature type="transmembrane region" description="Helical" evidence="7">
    <location>
        <begin position="759"/>
        <end position="785"/>
    </location>
</feature>
<evidence type="ECO:0000256" key="4">
    <source>
        <dbReference type="ARBA" id="ARBA00022989"/>
    </source>
</evidence>
<feature type="transmembrane region" description="Helical" evidence="7">
    <location>
        <begin position="665"/>
        <end position="691"/>
    </location>
</feature>
<dbReference type="AlphaFoldDB" id="A0A1H3HQ64"/>
<accession>A0A1H3HQ64</accession>
<reference evidence="11" key="1">
    <citation type="submission" date="2016-10" db="EMBL/GenBank/DDBJ databases">
        <authorList>
            <person name="Varghese N."/>
            <person name="Submissions S."/>
        </authorList>
    </citation>
    <scope>NUCLEOTIDE SEQUENCE [LARGE SCALE GENOMIC DNA]</scope>
    <source>
        <strain evidence="11">DSM 45422</strain>
    </source>
</reference>
<feature type="transmembrane region" description="Helical" evidence="7">
    <location>
        <begin position="355"/>
        <end position="376"/>
    </location>
</feature>
<dbReference type="GO" id="GO:0005886">
    <property type="term" value="C:plasma membrane"/>
    <property type="evidence" value="ECO:0007669"/>
    <property type="project" value="UniProtKB-SubCell"/>
</dbReference>
<dbReference type="Proteomes" id="UP000198921">
    <property type="component" value="Unassembled WGS sequence"/>
</dbReference>
<evidence type="ECO:0000256" key="5">
    <source>
        <dbReference type="ARBA" id="ARBA00023136"/>
    </source>
</evidence>
<protein>
    <submittedName>
        <fullName evidence="10">Putative ABC transport system permease protein</fullName>
    </submittedName>
</protein>
<comment type="similarity">
    <text evidence="6">Belongs to the ABC-4 integral membrane protein family.</text>
</comment>
<gene>
    <name evidence="10" type="ORF">SAMN05660209_02212</name>
</gene>
<evidence type="ECO:0000313" key="11">
    <source>
        <dbReference type="Proteomes" id="UP000198921"/>
    </source>
</evidence>
<evidence type="ECO:0000313" key="10">
    <source>
        <dbReference type="EMBL" id="SDY17613.1"/>
    </source>
</evidence>
<keyword evidence="11" id="KW-1185">Reference proteome</keyword>
<dbReference type="GO" id="GO:0022857">
    <property type="term" value="F:transmembrane transporter activity"/>
    <property type="evidence" value="ECO:0007669"/>
    <property type="project" value="TreeGrafter"/>
</dbReference>
<feature type="transmembrane region" description="Helical" evidence="7">
    <location>
        <begin position="305"/>
        <end position="335"/>
    </location>
</feature>
<dbReference type="OrthoDB" id="9780560at2"/>
<keyword evidence="2" id="KW-1003">Cell membrane</keyword>
<proteinExistence type="inferred from homology"/>
<dbReference type="PANTHER" id="PTHR30572">
    <property type="entry name" value="MEMBRANE COMPONENT OF TRANSPORTER-RELATED"/>
    <property type="match status" value="1"/>
</dbReference>
<feature type="transmembrane region" description="Helical" evidence="7">
    <location>
        <begin position="21"/>
        <end position="44"/>
    </location>
</feature>
<dbReference type="EMBL" id="FNOT01000005">
    <property type="protein sequence ID" value="SDY17613.1"/>
    <property type="molecule type" value="Genomic_DNA"/>
</dbReference>
<feature type="transmembrane region" description="Helical" evidence="7">
    <location>
        <begin position="257"/>
        <end position="284"/>
    </location>
</feature>
<sequence length="799" mass="86250">MTRPRWRKVLRDVRGNKTRTFLVALSIAVGVFAVGTTAGTWVMMSRDLSADYAAIDPSSAILFTAPFDEELIRSTRSMADVREAEGRFSFVVRLRTGPDEWRNLRLEAIDDFDDIRLNRVRPERGAWPPPEEEVLIERAALGLTDADVGDSLVVRPSDGTERELRIAGLAHDLNKVPASFSGTPYGYITFDTLERLGYPRAFNTLHLLVDGNTADEHHVQAVIDDVRDEVELSGRTVDWMWIPEPGTFAADDVLQPMVVVLGAIALLSLLLSGFLVVNTISALLMQQVRQIGMMKSIGARNGQLVRLYLGLVLILGLIALCIAIPLASIAAYGISRYLASLINFDSTGFRIPVQVLALEIAVGLLVPLAAALYPVVSGVRITVREALGFHGVGGGHFGRNRVDRMIQRIRGLSRPLLLSLRNTLRRKTRLLLTIATLTLGGAIFIAVFSVRASLLTTLDESTSYLNYDISVDFDAAYDAGTIEHTAMQLPGVAAAESWGSSTARQVGPGGSEGSSFELDALPADTDLLRPVILEGRWLRPEDDRAIVLDTDALGNAPDVGVGDEITLRIERRETTWEVVGIAQTTLSATFIRIGTGYVDLDDLSSVVPPSELDSSLRVGTTQHDAAFQTSVAAALQDRYDDADSRTTSIRTTAANNEAIQSQFDVLTVFLSILATLLAIVGALSLMGTMSMNVHERAREIGVMRAIGASDGGVLQIFVVEGILIGLLSAPVGAALAVPISTVLSDVVGEEFTRAPLSYTFSLGGALFWVALVGILAALASLLPAWHAARLSVRQVLGYE</sequence>
<feature type="domain" description="MacB-like periplasmic core" evidence="9">
    <location>
        <begin position="431"/>
        <end position="616"/>
    </location>
</feature>
<dbReference type="STRING" id="1137993.SAMN05660209_02212"/>
<evidence type="ECO:0000256" key="7">
    <source>
        <dbReference type="SAM" id="Phobius"/>
    </source>
</evidence>
<evidence type="ECO:0000259" key="9">
    <source>
        <dbReference type="Pfam" id="PF12704"/>
    </source>
</evidence>
<evidence type="ECO:0000256" key="3">
    <source>
        <dbReference type="ARBA" id="ARBA00022692"/>
    </source>
</evidence>
<dbReference type="PANTHER" id="PTHR30572:SF4">
    <property type="entry name" value="ABC TRANSPORTER PERMEASE YTRF"/>
    <property type="match status" value="1"/>
</dbReference>